<evidence type="ECO:0000256" key="2">
    <source>
        <dbReference type="ARBA" id="ARBA00023235"/>
    </source>
</evidence>
<dbReference type="Proteomes" id="UP001310387">
    <property type="component" value="Unassembled WGS sequence"/>
</dbReference>
<gene>
    <name evidence="3" type="ORF">V5O49_13145</name>
</gene>
<accession>A0ABU7Z975</accession>
<evidence type="ECO:0000256" key="1">
    <source>
        <dbReference type="ARBA" id="ARBA00008558"/>
    </source>
</evidence>
<dbReference type="SUPFAM" id="SSF48208">
    <property type="entry name" value="Six-hairpin glycosidases"/>
    <property type="match status" value="1"/>
</dbReference>
<dbReference type="RefSeq" id="WP_332902593.1">
    <property type="nucleotide sequence ID" value="NZ_JBAGLP010000118.1"/>
</dbReference>
<organism evidence="3 4">
    <name type="scientific">Isoptericola haloaureus</name>
    <dbReference type="NCBI Taxonomy" id="1542902"/>
    <lineage>
        <taxon>Bacteria</taxon>
        <taxon>Bacillati</taxon>
        <taxon>Actinomycetota</taxon>
        <taxon>Actinomycetes</taxon>
        <taxon>Micrococcales</taxon>
        <taxon>Promicromonosporaceae</taxon>
        <taxon>Isoptericola</taxon>
    </lineage>
</organism>
<evidence type="ECO:0000313" key="3">
    <source>
        <dbReference type="EMBL" id="MEG3616074.1"/>
    </source>
</evidence>
<dbReference type="PANTHER" id="PTHR15108">
    <property type="entry name" value="N-ACYLGLUCOSAMINE-2-EPIMERASE"/>
    <property type="match status" value="1"/>
</dbReference>
<name>A0ABU7Z975_9MICO</name>
<comment type="caution">
    <text evidence="3">The sequence shown here is derived from an EMBL/GenBank/DDBJ whole genome shotgun (WGS) entry which is preliminary data.</text>
</comment>
<dbReference type="Pfam" id="PF07221">
    <property type="entry name" value="GlcNAc_2-epim"/>
    <property type="match status" value="1"/>
</dbReference>
<sequence length="407" mass="44572">MTEHDAAPTPPTTPADARRWRAAEVRRLLDFGAAALSGPDGAAWLDADGAADRTRPTQTWITARMAHSYALGHLLGVAGCDALADRALAGLTGPLHDDEHGGWFAAVGPDDAVDGTKAAYAHAFVVLAAASAVQAARPGAEALLDEALDVLDRRFWDDGPGMLVDEWDRSWTVLSTYRGINANMHGVEALLAAADATGDPRWHDRAVRICDRVAQWAEATRWRVPEHFTTDWTPDLELNADRPRDPFKPYGSTPGHGFEWARLLLQVDVAGGTPGRRTETARRLFERALADGFDGTGFVYTVDWSGEPVERRRFHWVAAEAVAAAEVLAAVTGESRYRELAASWWDLLRDRFVDTDRGSWHHELDPHDRPTATVWDGKPDIYHAVQALLVPDLPVSGSFAESVRRSA</sequence>
<comment type="similarity">
    <text evidence="1">Belongs to the N-acylglucosamine 2-epimerase family.</text>
</comment>
<dbReference type="Gene3D" id="1.50.10.10">
    <property type="match status" value="1"/>
</dbReference>
<proteinExistence type="inferred from homology"/>
<keyword evidence="2" id="KW-0413">Isomerase</keyword>
<reference evidence="3" key="1">
    <citation type="journal article" date="2024" name="Antonie Van Leeuwenhoek">
        <title>Isoptericola haloaureus sp. nov., a dimorphic actinobacterium isolated from mangrove sediments of southeast India, implicating biosaline agricultural significance through nitrogen fixation and salt tolerance genes.</title>
        <authorList>
            <person name="Prathaban M."/>
            <person name="Prathiviraj R."/>
            <person name="Ravichandran M."/>
            <person name="Natarajan S.D."/>
            <person name="Sobanaa M."/>
            <person name="Hari Krishna Kumar S."/>
            <person name="Chandrasekar V."/>
            <person name="Selvin J."/>
        </authorList>
    </citation>
    <scope>NUCLEOTIDE SEQUENCE</scope>
    <source>
        <strain evidence="3">MP1014</strain>
    </source>
</reference>
<protein>
    <submittedName>
        <fullName evidence="3">AGE family epimerase/isomerase</fullName>
    </submittedName>
</protein>
<reference evidence="3" key="2">
    <citation type="submission" date="2024-02" db="EMBL/GenBank/DDBJ databases">
        <authorList>
            <person name="Prathaban M."/>
            <person name="Mythili R."/>
            <person name="Sharmila Devi N."/>
            <person name="Sobanaa M."/>
            <person name="Prathiviraj R."/>
            <person name="Selvin J."/>
        </authorList>
    </citation>
    <scope>NUCLEOTIDE SEQUENCE</scope>
    <source>
        <strain evidence="3">MP1014</strain>
    </source>
</reference>
<dbReference type="InterPro" id="IPR008928">
    <property type="entry name" value="6-hairpin_glycosidase_sf"/>
</dbReference>
<keyword evidence="4" id="KW-1185">Reference proteome</keyword>
<dbReference type="EMBL" id="JBAGLP010000118">
    <property type="protein sequence ID" value="MEG3616074.1"/>
    <property type="molecule type" value="Genomic_DNA"/>
</dbReference>
<evidence type="ECO:0000313" key="4">
    <source>
        <dbReference type="Proteomes" id="UP001310387"/>
    </source>
</evidence>
<dbReference type="InterPro" id="IPR010819">
    <property type="entry name" value="AGE/CE"/>
</dbReference>
<dbReference type="InterPro" id="IPR012341">
    <property type="entry name" value="6hp_glycosidase-like_sf"/>
</dbReference>